<accession>A0AAN9M1I0</accession>
<sequence>MCIIFSLKSSPLIFINYILCAVSLNLQLPPFLILFEIKTPELSWELSVPNIISMLLTAYILRKSKLQRLRKGMVILIL</sequence>
<evidence type="ECO:0000313" key="3">
    <source>
        <dbReference type="Proteomes" id="UP001367508"/>
    </source>
</evidence>
<keyword evidence="1" id="KW-1133">Transmembrane helix</keyword>
<dbReference type="Proteomes" id="UP001367508">
    <property type="component" value="Unassembled WGS sequence"/>
</dbReference>
<gene>
    <name evidence="2" type="ORF">VNO77_16311</name>
</gene>
<evidence type="ECO:0000313" key="2">
    <source>
        <dbReference type="EMBL" id="KAK7345701.1"/>
    </source>
</evidence>
<organism evidence="2 3">
    <name type="scientific">Canavalia gladiata</name>
    <name type="common">Sword bean</name>
    <name type="synonym">Dolichos gladiatus</name>
    <dbReference type="NCBI Taxonomy" id="3824"/>
    <lineage>
        <taxon>Eukaryota</taxon>
        <taxon>Viridiplantae</taxon>
        <taxon>Streptophyta</taxon>
        <taxon>Embryophyta</taxon>
        <taxon>Tracheophyta</taxon>
        <taxon>Spermatophyta</taxon>
        <taxon>Magnoliopsida</taxon>
        <taxon>eudicotyledons</taxon>
        <taxon>Gunneridae</taxon>
        <taxon>Pentapetalae</taxon>
        <taxon>rosids</taxon>
        <taxon>fabids</taxon>
        <taxon>Fabales</taxon>
        <taxon>Fabaceae</taxon>
        <taxon>Papilionoideae</taxon>
        <taxon>50 kb inversion clade</taxon>
        <taxon>NPAAA clade</taxon>
        <taxon>indigoferoid/millettioid clade</taxon>
        <taxon>Phaseoleae</taxon>
        <taxon>Canavalia</taxon>
    </lineage>
</organism>
<proteinExistence type="predicted"/>
<keyword evidence="1" id="KW-0812">Transmembrane</keyword>
<dbReference type="AlphaFoldDB" id="A0AAN9M1I0"/>
<feature type="transmembrane region" description="Helical" evidence="1">
    <location>
        <begin position="12"/>
        <end position="32"/>
    </location>
</feature>
<keyword evidence="1" id="KW-0472">Membrane</keyword>
<reference evidence="2 3" key="1">
    <citation type="submission" date="2024-01" db="EMBL/GenBank/DDBJ databases">
        <title>The genomes of 5 underutilized Papilionoideae crops provide insights into root nodulation and disease resistanc.</title>
        <authorList>
            <person name="Jiang F."/>
        </authorList>
    </citation>
    <scope>NUCLEOTIDE SEQUENCE [LARGE SCALE GENOMIC DNA]</scope>
    <source>
        <strain evidence="2">LVBAO_FW01</strain>
        <tissue evidence="2">Leaves</tissue>
    </source>
</reference>
<keyword evidence="3" id="KW-1185">Reference proteome</keyword>
<evidence type="ECO:0000256" key="1">
    <source>
        <dbReference type="SAM" id="Phobius"/>
    </source>
</evidence>
<feature type="transmembrane region" description="Helical" evidence="1">
    <location>
        <begin position="44"/>
        <end position="61"/>
    </location>
</feature>
<comment type="caution">
    <text evidence="2">The sequence shown here is derived from an EMBL/GenBank/DDBJ whole genome shotgun (WGS) entry which is preliminary data.</text>
</comment>
<name>A0AAN9M1I0_CANGL</name>
<dbReference type="EMBL" id="JAYMYQ010000003">
    <property type="protein sequence ID" value="KAK7345701.1"/>
    <property type="molecule type" value="Genomic_DNA"/>
</dbReference>
<protein>
    <submittedName>
        <fullName evidence="2">Uncharacterized protein</fullName>
    </submittedName>
</protein>